<keyword evidence="7" id="KW-0732">Signal</keyword>
<accession>A0A507BJU8</accession>
<feature type="chain" id="PRO_5021195344" description="RTA1-like protein" evidence="7">
    <location>
        <begin position="19"/>
        <end position="394"/>
    </location>
</feature>
<evidence type="ECO:0000256" key="4">
    <source>
        <dbReference type="ARBA" id="ARBA00023136"/>
    </source>
</evidence>
<dbReference type="PANTHER" id="PTHR31465">
    <property type="entry name" value="PROTEIN RTA1-RELATED"/>
    <property type="match status" value="1"/>
</dbReference>
<feature type="transmembrane region" description="Helical" evidence="6">
    <location>
        <begin position="290"/>
        <end position="310"/>
    </location>
</feature>
<reference evidence="8 9" key="1">
    <citation type="submission" date="2019-06" db="EMBL/GenBank/DDBJ databases">
        <title>Draft genome sequence of the filamentous fungus Phialemoniopsis curvata isolated from diesel fuel.</title>
        <authorList>
            <person name="Varaljay V.A."/>
            <person name="Lyon W.J."/>
            <person name="Crouch A.L."/>
            <person name="Drake C.E."/>
            <person name="Hollomon J.M."/>
            <person name="Nadeau L.J."/>
            <person name="Nunn H.S."/>
            <person name="Stevenson B.S."/>
            <person name="Bojanowski C.L."/>
            <person name="Crookes-Goodson W.J."/>
        </authorList>
    </citation>
    <scope>NUCLEOTIDE SEQUENCE [LARGE SCALE GENOMIC DNA]</scope>
    <source>
        <strain evidence="8 9">D216</strain>
    </source>
</reference>
<feature type="transmembrane region" description="Helical" evidence="6">
    <location>
        <begin position="211"/>
        <end position="229"/>
    </location>
</feature>
<feature type="transmembrane region" description="Helical" evidence="6">
    <location>
        <begin position="106"/>
        <end position="126"/>
    </location>
</feature>
<dbReference type="InParanoid" id="A0A507BJU8"/>
<evidence type="ECO:0000313" key="8">
    <source>
        <dbReference type="EMBL" id="TPX16968.1"/>
    </source>
</evidence>
<dbReference type="AlphaFoldDB" id="A0A507BJU8"/>
<dbReference type="PANTHER" id="PTHR31465:SF15">
    <property type="entry name" value="LIPID TRANSPORTER ATNI-RELATED"/>
    <property type="match status" value="1"/>
</dbReference>
<keyword evidence="4 6" id="KW-0472">Membrane</keyword>
<dbReference type="Proteomes" id="UP000319257">
    <property type="component" value="Unassembled WGS sequence"/>
</dbReference>
<dbReference type="GO" id="GO:0016020">
    <property type="term" value="C:membrane"/>
    <property type="evidence" value="ECO:0007669"/>
    <property type="project" value="UniProtKB-SubCell"/>
</dbReference>
<feature type="signal peptide" evidence="7">
    <location>
        <begin position="1"/>
        <end position="18"/>
    </location>
</feature>
<keyword evidence="9" id="KW-1185">Reference proteome</keyword>
<evidence type="ECO:0000256" key="3">
    <source>
        <dbReference type="ARBA" id="ARBA00022989"/>
    </source>
</evidence>
<evidence type="ECO:0000256" key="5">
    <source>
        <dbReference type="SAM" id="MobiDB-lite"/>
    </source>
</evidence>
<dbReference type="InterPro" id="IPR007568">
    <property type="entry name" value="RTA1"/>
</dbReference>
<dbReference type="OrthoDB" id="5384040at2759"/>
<organism evidence="8 9">
    <name type="scientific">Thyridium curvatum</name>
    <dbReference type="NCBI Taxonomy" id="1093900"/>
    <lineage>
        <taxon>Eukaryota</taxon>
        <taxon>Fungi</taxon>
        <taxon>Dikarya</taxon>
        <taxon>Ascomycota</taxon>
        <taxon>Pezizomycotina</taxon>
        <taxon>Sordariomycetes</taxon>
        <taxon>Sordariomycetidae</taxon>
        <taxon>Thyridiales</taxon>
        <taxon>Thyridiaceae</taxon>
        <taxon>Thyridium</taxon>
    </lineage>
</organism>
<comment type="caution">
    <text evidence="8">The sequence shown here is derived from an EMBL/GenBank/DDBJ whole genome shotgun (WGS) entry which is preliminary data.</text>
</comment>
<gene>
    <name evidence="8" type="ORF">E0L32_003530</name>
</gene>
<feature type="region of interest" description="Disordered" evidence="5">
    <location>
        <begin position="21"/>
        <end position="47"/>
    </location>
</feature>
<keyword evidence="2 6" id="KW-0812">Transmembrane</keyword>
<feature type="transmembrane region" description="Helical" evidence="6">
    <location>
        <begin position="138"/>
        <end position="158"/>
    </location>
</feature>
<dbReference type="GeneID" id="41970977"/>
<comment type="subcellular location">
    <subcellularLocation>
        <location evidence="1">Membrane</location>
        <topology evidence="1">Multi-pass membrane protein</topology>
    </subcellularLocation>
</comment>
<evidence type="ECO:0000256" key="2">
    <source>
        <dbReference type="ARBA" id="ARBA00022692"/>
    </source>
</evidence>
<dbReference type="RefSeq" id="XP_030998679.1">
    <property type="nucleotide sequence ID" value="XM_031137841.1"/>
</dbReference>
<dbReference type="STRING" id="1093900.A0A507BJU8"/>
<dbReference type="EMBL" id="SKBQ01000015">
    <property type="protein sequence ID" value="TPX16968.1"/>
    <property type="molecule type" value="Genomic_DNA"/>
</dbReference>
<feature type="transmembrane region" description="Helical" evidence="6">
    <location>
        <begin position="249"/>
        <end position="269"/>
    </location>
</feature>
<evidence type="ECO:0000256" key="7">
    <source>
        <dbReference type="SAM" id="SignalP"/>
    </source>
</evidence>
<proteinExistence type="predicted"/>
<name>A0A507BJU8_9PEZI</name>
<feature type="transmembrane region" description="Helical" evidence="6">
    <location>
        <begin position="330"/>
        <end position="349"/>
    </location>
</feature>
<dbReference type="Pfam" id="PF04479">
    <property type="entry name" value="RTA1"/>
    <property type="match status" value="1"/>
</dbReference>
<evidence type="ECO:0008006" key="10">
    <source>
        <dbReference type="Google" id="ProtNLM"/>
    </source>
</evidence>
<protein>
    <recommendedName>
        <fullName evidence="10">RTA1-like protein</fullName>
    </recommendedName>
</protein>
<feature type="transmembrane region" description="Helical" evidence="6">
    <location>
        <begin position="170"/>
        <end position="190"/>
    </location>
</feature>
<keyword evidence="3 6" id="KW-1133">Transmembrane helix</keyword>
<evidence type="ECO:0000256" key="6">
    <source>
        <dbReference type="SAM" id="Phobius"/>
    </source>
</evidence>
<evidence type="ECO:0000256" key="1">
    <source>
        <dbReference type="ARBA" id="ARBA00004141"/>
    </source>
</evidence>
<evidence type="ECO:0000313" key="9">
    <source>
        <dbReference type="Proteomes" id="UP000319257"/>
    </source>
</evidence>
<sequence>MQLSTLVLLVTSVISALAAPAPTPTTTTSFLRPREEQATPTPAGSITSTNINSISTKLIIITGVTESYVTIPEKTITLDIPTCVQTTIPDKNGHVPAGSCGSIWNYYPSFEAATVFAVLFALLTAVHIWQAAYYKKSFCWVIIMAGIWETAAFTFRSLSTRNQQSQGIYLVYQIFILLAPLWVNAFDYMVLGRMIYYYIPSRSLLGMPEPIIAALFVLLDIVSFVVQLVGGSMAGPSAPPQDQLRAIHVYMGGIGMQQGFIVLFLFLAIRFHVVMGRAQSKAATPNGWRPLVLVLYASLAFITIRIIFRLVEFSRGADDLTNPLLTQEVYFYILEAAPMFLALLSLAVVHPGRFLVGSEADMPGLFKTIKDMRKTRSEWAKLGEGDELSEVGRR</sequence>